<evidence type="ECO:0000313" key="2">
    <source>
        <dbReference type="EMBL" id="MBE9042082.1"/>
    </source>
</evidence>
<keyword evidence="3" id="KW-1185">Reference proteome</keyword>
<dbReference type="InterPro" id="IPR011990">
    <property type="entry name" value="TPR-like_helical_dom_sf"/>
</dbReference>
<dbReference type="EMBL" id="JADEXN010000294">
    <property type="protein sequence ID" value="MBE9042082.1"/>
    <property type="molecule type" value="Genomic_DNA"/>
</dbReference>
<proteinExistence type="predicted"/>
<reference evidence="2" key="1">
    <citation type="submission" date="2020-10" db="EMBL/GenBank/DDBJ databases">
        <authorList>
            <person name="Castelo-Branco R."/>
            <person name="Eusebio N."/>
            <person name="Adriana R."/>
            <person name="Vieira A."/>
            <person name="Brugerolle De Fraissinette N."/>
            <person name="Rezende De Castro R."/>
            <person name="Schneider M.P."/>
            <person name="Vasconcelos V."/>
            <person name="Leao P.N."/>
        </authorList>
    </citation>
    <scope>NUCLEOTIDE SEQUENCE</scope>
    <source>
        <strain evidence="2">LEGE 11467</strain>
    </source>
</reference>
<evidence type="ECO:0000259" key="1">
    <source>
        <dbReference type="Pfam" id="PF20703"/>
    </source>
</evidence>
<dbReference type="SUPFAM" id="SSF52540">
    <property type="entry name" value="P-loop containing nucleoside triphosphate hydrolases"/>
    <property type="match status" value="1"/>
</dbReference>
<dbReference type="AlphaFoldDB" id="A0A928Z846"/>
<dbReference type="Proteomes" id="UP000621799">
    <property type="component" value="Unassembled WGS sequence"/>
</dbReference>
<dbReference type="SUPFAM" id="SSF48452">
    <property type="entry name" value="TPR-like"/>
    <property type="match status" value="1"/>
</dbReference>
<gene>
    <name evidence="2" type="ORF">IQ235_14975</name>
</gene>
<evidence type="ECO:0000313" key="3">
    <source>
        <dbReference type="Proteomes" id="UP000621799"/>
    </source>
</evidence>
<protein>
    <recommendedName>
        <fullName evidence="1">Novel STAND NTPase 1 domain-containing protein</fullName>
    </recommendedName>
</protein>
<dbReference type="InterPro" id="IPR049052">
    <property type="entry name" value="nSTAND1"/>
</dbReference>
<accession>A0A928Z846</accession>
<dbReference type="Gene3D" id="3.40.50.300">
    <property type="entry name" value="P-loop containing nucleotide triphosphate hydrolases"/>
    <property type="match status" value="1"/>
</dbReference>
<name>A0A928Z846_9CYAN</name>
<sequence>MTEPERGEDVAAKNEDAIEELAFGLEYSQGQFKLLLARCNYSALRARSMARLEEISPVSLEELKLLHSTQALFNTIRSHVSASTEALAVWGLEDVRHIDRLLSATNQVREEFRKHFPFPIILWVNDEILQKLIRLAPDFESWATIVEFAISAEEPIALLEKHSAQIFETILSADSGGWLMGRSLMKESDLREFNASLQDLQDRDISLNPELMADVEFVLGRNAYERDELEDAIERYDLSLNFWQSSTNTAGRSTPEDQQHSYLRQGVLWLHLALCHFRAADLRSPGSPENWEKARDCLQCCIDIFEAAEREDLVARFITYLCEALRYLQDWERLKATVQKSVPLHRRYGSTIQLAVDYGFLAETAIGDKRWMRAERCAGKALQILQESPTTNVLPHRCLLELLYRLFLVEAQFALAKTHPARENLDRAVRELPQALASSIQCDPYRNLRILEALRQLYFQQGCYLEAFETKLKQRAVEVAFGLRAFIGAARLEPHREAIAPVRDRENRDAIAPEIRTSGRGQDVERLLERVGRPDRKLTVLYGPSGVGKSSIVHAGLIPALIGRSIDVRDAIPVVVRVYADWPAQLGKALSRAMGLDPSKSDERSVSDGNGSVESQSRLLAGCFIPGGDCGPSQIIEQLHRNIDGNLLTVIIFEQFEEFFFSNPNFDRKRGFYEFLNEILNIPYVKVIISIREDYLHHLLEIDRTLEIAAIDGDILSRQSRYYLGNLSKEDAHNVIKNLTNISHFHLEPQLVDRLVEDLAGDLDRVRPIELQIVGAQLQADKIDTLDKYLQSGTLPNLIERFIEEAIHDCGPENEQVARLALYHLTDENGMRP</sequence>
<dbReference type="Pfam" id="PF20703">
    <property type="entry name" value="nSTAND1"/>
    <property type="match status" value="1"/>
</dbReference>
<dbReference type="Gene3D" id="1.25.40.10">
    <property type="entry name" value="Tetratricopeptide repeat domain"/>
    <property type="match status" value="1"/>
</dbReference>
<comment type="caution">
    <text evidence="2">The sequence shown here is derived from an EMBL/GenBank/DDBJ whole genome shotgun (WGS) entry which is preliminary data.</text>
</comment>
<dbReference type="InterPro" id="IPR027417">
    <property type="entry name" value="P-loop_NTPase"/>
</dbReference>
<feature type="domain" description="Novel STAND NTPase 1" evidence="1">
    <location>
        <begin position="519"/>
        <end position="827"/>
    </location>
</feature>
<feature type="non-terminal residue" evidence="2">
    <location>
        <position position="833"/>
    </location>
</feature>
<organism evidence="2 3">
    <name type="scientific">Zarconia navalis LEGE 11467</name>
    <dbReference type="NCBI Taxonomy" id="1828826"/>
    <lineage>
        <taxon>Bacteria</taxon>
        <taxon>Bacillati</taxon>
        <taxon>Cyanobacteriota</taxon>
        <taxon>Cyanophyceae</taxon>
        <taxon>Oscillatoriophycideae</taxon>
        <taxon>Oscillatoriales</taxon>
        <taxon>Oscillatoriales incertae sedis</taxon>
        <taxon>Zarconia</taxon>
        <taxon>Zarconia navalis</taxon>
    </lineage>
</organism>